<evidence type="ECO:0000256" key="7">
    <source>
        <dbReference type="SAM" id="MobiDB-lite"/>
    </source>
</evidence>
<dbReference type="CDD" id="cd08875">
    <property type="entry name" value="START_ArGLABRA2_like"/>
    <property type="match status" value="1"/>
</dbReference>
<dbReference type="GO" id="GO:0003677">
    <property type="term" value="F:DNA binding"/>
    <property type="evidence" value="ECO:0007669"/>
    <property type="project" value="UniProtKB-KW"/>
</dbReference>
<evidence type="ECO:0000256" key="6">
    <source>
        <dbReference type="SAM" id="Coils"/>
    </source>
</evidence>
<dbReference type="SUPFAM" id="SSF55961">
    <property type="entry name" value="Bet v1-like"/>
    <property type="match status" value="2"/>
</dbReference>
<evidence type="ECO:0000256" key="2">
    <source>
        <dbReference type="ARBA" id="ARBA00023125"/>
    </source>
</evidence>
<proteinExistence type="predicted"/>
<feature type="compositionally biased region" description="Basic and acidic residues" evidence="7">
    <location>
        <begin position="21"/>
        <end position="31"/>
    </location>
</feature>
<sequence length="671" mass="72791">MEANGEMGLIGENFDSGLMGRMRDDDFDSRSGSENFDASGDEFDAGDDQQQNKRKKKYHRHTPQQIQELESYTQLERHENMILRQENEKLRAENSVMKEAMSNPICSNCGGPAIPGQVSMEEHQIRIENARLKEELARVNTLSSKFLGRPVSALSAMSMQNPNLGLEYGMGRNGVVGPSNFNMSLPMGFDMGNGVMGAPPPNSVMQSPMGMIGNDAQQERSMLIELALAAMNELIKMSEPDSHLWIKSPDSGKDDRWSEMFPCMIAQAATLDVLSTGMGGSRNGSMQVMHAEIQLPSPFVPVRQYSFLRFCKQHAEGVWVVADVSVDLGRNGPNGNSYMSSKKLPSGCILQDLPNGLCKITWVDHSQYDETAVHQTCRQLVNSGFAFGAHRWVATLQRHCEALAILMSSVPADDPSAITPSAKRSMTKLAQRMSDYFWSGVCPSSACKWDILHITNMGNSDMRIMSRKIPDASGENPSIVLSAATSVWMPVSRQRVFDILRDAQLRGEWDILSNGGSMQEMVHIATGQVAGNSVSILRANNAANGNEGNVLYLQDSWTDSSGSMVVYSPINMQSLSLVMSGGDSSCVALLPSGFSILPDGHSSNNSIVGTSSDGSSSSGNDNDNGGCLLTVGLQMVLSNLQSSKLTTESVDTVNDLIANTVQKVKDALGVA</sequence>
<dbReference type="EMBL" id="DF974073">
    <property type="protein sequence ID" value="GAU44802.1"/>
    <property type="molecule type" value="Genomic_DNA"/>
</dbReference>
<keyword evidence="4" id="KW-0804">Transcription</keyword>
<keyword evidence="1" id="KW-0805">Transcription regulation</keyword>
<accession>A0A2Z6P7Z3</accession>
<dbReference type="OrthoDB" id="6159439at2759"/>
<dbReference type="InterPro" id="IPR042160">
    <property type="entry name" value="HD-Zip_IV"/>
</dbReference>
<feature type="region of interest" description="Disordered" evidence="7">
    <location>
        <begin position="1"/>
        <end position="64"/>
    </location>
</feature>
<dbReference type="Gene3D" id="3.30.530.20">
    <property type="match status" value="1"/>
</dbReference>
<dbReference type="Pfam" id="PF01852">
    <property type="entry name" value="START"/>
    <property type="match status" value="1"/>
</dbReference>
<evidence type="ECO:0000313" key="10">
    <source>
        <dbReference type="Proteomes" id="UP000242715"/>
    </source>
</evidence>
<evidence type="ECO:0000256" key="1">
    <source>
        <dbReference type="ARBA" id="ARBA00023015"/>
    </source>
</evidence>
<name>A0A2Z6P7Z3_TRISU</name>
<dbReference type="GO" id="GO:0008289">
    <property type="term" value="F:lipid binding"/>
    <property type="evidence" value="ECO:0007669"/>
    <property type="project" value="InterPro"/>
</dbReference>
<feature type="compositionally biased region" description="Basic residues" evidence="7">
    <location>
        <begin position="52"/>
        <end position="62"/>
    </location>
</feature>
<feature type="domain" description="START" evidence="8">
    <location>
        <begin position="250"/>
        <end position="405"/>
    </location>
</feature>
<dbReference type="Proteomes" id="UP000242715">
    <property type="component" value="Unassembled WGS sequence"/>
</dbReference>
<dbReference type="InterPro" id="IPR002913">
    <property type="entry name" value="START_lipid-bd_dom"/>
</dbReference>
<dbReference type="PROSITE" id="PS50848">
    <property type="entry name" value="START"/>
    <property type="match status" value="2"/>
</dbReference>
<keyword evidence="6" id="KW-0175">Coiled coil</keyword>
<evidence type="ECO:0000256" key="3">
    <source>
        <dbReference type="ARBA" id="ARBA00023155"/>
    </source>
</evidence>
<dbReference type="InterPro" id="IPR023393">
    <property type="entry name" value="START-like_dom_sf"/>
</dbReference>
<dbReference type="Pfam" id="PF25797">
    <property type="entry name" value="PDF2_C"/>
    <property type="match status" value="1"/>
</dbReference>
<gene>
    <name evidence="9" type="ORF">TSUD_291950</name>
</gene>
<evidence type="ECO:0000313" key="9">
    <source>
        <dbReference type="EMBL" id="GAU44802.1"/>
    </source>
</evidence>
<evidence type="ECO:0000259" key="8">
    <source>
        <dbReference type="PROSITE" id="PS50848"/>
    </source>
</evidence>
<keyword evidence="3" id="KW-0371">Homeobox</keyword>
<reference evidence="10" key="1">
    <citation type="journal article" date="2017" name="Front. Plant Sci.">
        <title>Climate Clever Clovers: New Paradigm to Reduce the Environmental Footprint of Ruminants by Breeding Low Methanogenic Forages Utilizing Haplotype Variation.</title>
        <authorList>
            <person name="Kaur P."/>
            <person name="Appels R."/>
            <person name="Bayer P.E."/>
            <person name="Keeble-Gagnere G."/>
            <person name="Wang J."/>
            <person name="Hirakawa H."/>
            <person name="Shirasawa K."/>
            <person name="Vercoe P."/>
            <person name="Stefanova K."/>
            <person name="Durmic Z."/>
            <person name="Nichols P."/>
            <person name="Revell C."/>
            <person name="Isobe S.N."/>
            <person name="Edwards D."/>
            <person name="Erskine W."/>
        </authorList>
    </citation>
    <scope>NUCLEOTIDE SEQUENCE [LARGE SCALE GENOMIC DNA]</scope>
    <source>
        <strain evidence="10">cv. Daliak</strain>
    </source>
</reference>
<keyword evidence="2" id="KW-0238">DNA-binding</keyword>
<keyword evidence="5" id="KW-0539">Nucleus</keyword>
<dbReference type="PANTHER" id="PTHR45654:SF49">
    <property type="entry name" value="HOMEOBOX LEUCINE ZIPPER PROTEIN"/>
    <property type="match status" value="1"/>
</dbReference>
<dbReference type="PANTHER" id="PTHR45654">
    <property type="entry name" value="HOMEOBOX-LEUCINE ZIPPER PROTEIN MERISTEM L1"/>
    <property type="match status" value="1"/>
</dbReference>
<dbReference type="SMART" id="SM00234">
    <property type="entry name" value="START"/>
    <property type="match status" value="1"/>
</dbReference>
<dbReference type="AlphaFoldDB" id="A0A2Z6P7Z3"/>
<evidence type="ECO:0000256" key="5">
    <source>
        <dbReference type="ARBA" id="ARBA00023242"/>
    </source>
</evidence>
<feature type="domain" description="START" evidence="8">
    <location>
        <begin position="216"/>
        <end position="245"/>
    </location>
</feature>
<protein>
    <recommendedName>
        <fullName evidence="8">START domain-containing protein</fullName>
    </recommendedName>
</protein>
<keyword evidence="10" id="KW-1185">Reference proteome</keyword>
<organism evidence="9 10">
    <name type="scientific">Trifolium subterraneum</name>
    <name type="common">Subterranean clover</name>
    <dbReference type="NCBI Taxonomy" id="3900"/>
    <lineage>
        <taxon>Eukaryota</taxon>
        <taxon>Viridiplantae</taxon>
        <taxon>Streptophyta</taxon>
        <taxon>Embryophyta</taxon>
        <taxon>Tracheophyta</taxon>
        <taxon>Spermatophyta</taxon>
        <taxon>Magnoliopsida</taxon>
        <taxon>eudicotyledons</taxon>
        <taxon>Gunneridae</taxon>
        <taxon>Pentapetalae</taxon>
        <taxon>rosids</taxon>
        <taxon>fabids</taxon>
        <taxon>Fabales</taxon>
        <taxon>Fabaceae</taxon>
        <taxon>Papilionoideae</taxon>
        <taxon>50 kb inversion clade</taxon>
        <taxon>NPAAA clade</taxon>
        <taxon>Hologalegina</taxon>
        <taxon>IRL clade</taxon>
        <taxon>Trifolieae</taxon>
        <taxon>Trifolium</taxon>
    </lineage>
</organism>
<evidence type="ECO:0000256" key="4">
    <source>
        <dbReference type="ARBA" id="ARBA00023163"/>
    </source>
</evidence>
<feature type="coiled-coil region" evidence="6">
    <location>
        <begin position="75"/>
        <end position="103"/>
    </location>
</feature>
<dbReference type="InterPro" id="IPR057993">
    <property type="entry name" value="HD-Zip_IV_C"/>
</dbReference>